<name>A0A1G9UYC5_9ACTN</name>
<evidence type="ECO:0000313" key="3">
    <source>
        <dbReference type="EMBL" id="SDM64809.1"/>
    </source>
</evidence>
<feature type="transmembrane region" description="Helical" evidence="2">
    <location>
        <begin position="29"/>
        <end position="49"/>
    </location>
</feature>
<organism evidence="3 4">
    <name type="scientific">Actinacidiphila guanduensis</name>
    <dbReference type="NCBI Taxonomy" id="310781"/>
    <lineage>
        <taxon>Bacteria</taxon>
        <taxon>Bacillati</taxon>
        <taxon>Actinomycetota</taxon>
        <taxon>Actinomycetes</taxon>
        <taxon>Kitasatosporales</taxon>
        <taxon>Streptomycetaceae</taxon>
        <taxon>Actinacidiphila</taxon>
    </lineage>
</organism>
<feature type="region of interest" description="Disordered" evidence="1">
    <location>
        <begin position="84"/>
        <end position="124"/>
    </location>
</feature>
<proteinExistence type="predicted"/>
<evidence type="ECO:0000256" key="2">
    <source>
        <dbReference type="SAM" id="Phobius"/>
    </source>
</evidence>
<accession>A0A1G9UYC5</accession>
<gene>
    <name evidence="3" type="ORF">SAMN05216259_10144</name>
</gene>
<evidence type="ECO:0000313" key="4">
    <source>
        <dbReference type="Proteomes" id="UP000199341"/>
    </source>
</evidence>
<evidence type="ECO:0000256" key="1">
    <source>
        <dbReference type="SAM" id="MobiDB-lite"/>
    </source>
</evidence>
<dbReference type="AlphaFoldDB" id="A0A1G9UYC5"/>
<dbReference type="Proteomes" id="UP000199341">
    <property type="component" value="Unassembled WGS sequence"/>
</dbReference>
<keyword evidence="2" id="KW-0472">Membrane</keyword>
<keyword evidence="2" id="KW-1133">Transmembrane helix</keyword>
<feature type="compositionally biased region" description="Pro residues" evidence="1">
    <location>
        <begin position="89"/>
        <end position="106"/>
    </location>
</feature>
<reference evidence="3 4" key="1">
    <citation type="submission" date="2016-10" db="EMBL/GenBank/DDBJ databases">
        <authorList>
            <person name="de Groot N.N."/>
        </authorList>
    </citation>
    <scope>NUCLEOTIDE SEQUENCE [LARGE SCALE GENOMIC DNA]</scope>
    <source>
        <strain evidence="3 4">CGMCC 4.2022</strain>
    </source>
</reference>
<keyword evidence="2" id="KW-0812">Transmembrane</keyword>
<sequence length="124" mass="12742">MSDRTRFLALLPALPGTAALTTHGAPCVLAALVLCSLLAVLPALANITARWRADKPRRDREQIGNQALSRIGQTDPERVVELLARLSPPASPFEPEPSPAEGPAPPATAAAPGDPAAGGAGGRR</sequence>
<keyword evidence="4" id="KW-1185">Reference proteome</keyword>
<protein>
    <submittedName>
        <fullName evidence="3">Uncharacterized protein</fullName>
    </submittedName>
</protein>
<dbReference type="EMBL" id="FNIE01000001">
    <property type="protein sequence ID" value="SDM64809.1"/>
    <property type="molecule type" value="Genomic_DNA"/>
</dbReference>